<gene>
    <name evidence="4" type="ORF">KDM89_16625</name>
</gene>
<accession>A0A941DQD5</accession>
<evidence type="ECO:0000313" key="4">
    <source>
        <dbReference type="EMBL" id="MBR7783772.1"/>
    </source>
</evidence>
<dbReference type="SUPFAM" id="SSF48498">
    <property type="entry name" value="Tetracyclin repressor-like, C-terminal domain"/>
    <property type="match status" value="1"/>
</dbReference>
<dbReference type="GO" id="GO:0003677">
    <property type="term" value="F:DNA binding"/>
    <property type="evidence" value="ECO:0007669"/>
    <property type="project" value="UniProtKB-UniRule"/>
</dbReference>
<comment type="caution">
    <text evidence="4">The sequence shown here is derived from an EMBL/GenBank/DDBJ whole genome shotgun (WGS) entry which is preliminary data.</text>
</comment>
<dbReference type="InterPro" id="IPR050624">
    <property type="entry name" value="HTH-type_Tx_Regulator"/>
</dbReference>
<keyword evidence="1 2" id="KW-0238">DNA-binding</keyword>
<dbReference type="PANTHER" id="PTHR43479:SF11">
    <property type="entry name" value="ACREF_ENVCD OPERON REPRESSOR-RELATED"/>
    <property type="match status" value="1"/>
</dbReference>
<dbReference type="Gene3D" id="1.10.357.10">
    <property type="entry name" value="Tetracycline Repressor, domain 2"/>
    <property type="match status" value="1"/>
</dbReference>
<organism evidence="4 5">
    <name type="scientific">Undibacterium luofuense</name>
    <dbReference type="NCBI Taxonomy" id="2828733"/>
    <lineage>
        <taxon>Bacteria</taxon>
        <taxon>Pseudomonadati</taxon>
        <taxon>Pseudomonadota</taxon>
        <taxon>Betaproteobacteria</taxon>
        <taxon>Burkholderiales</taxon>
        <taxon>Oxalobacteraceae</taxon>
        <taxon>Undibacterium</taxon>
    </lineage>
</organism>
<sequence>MTTDKRVIEEATLENLRRTILSMFAENPFNDVGIRQICQEARVSPQTIYKYFGSKEMMLFACIRSDMEKLNNAALTAARKFSKPAEQIEAMLQAWCRFYGKNPVVARIVFLNIPVSYWISEQDSVQMQVWSAIRSAIENGQKAKKINRDLPADVLLDMLMGSLHRIMARWLTEGKGSFSKTSQQAVGASMHLLAS</sequence>
<dbReference type="InterPro" id="IPR009057">
    <property type="entry name" value="Homeodomain-like_sf"/>
</dbReference>
<dbReference type="EMBL" id="JAGSPN010000014">
    <property type="protein sequence ID" value="MBR7783772.1"/>
    <property type="molecule type" value="Genomic_DNA"/>
</dbReference>
<evidence type="ECO:0000313" key="5">
    <source>
        <dbReference type="Proteomes" id="UP000680067"/>
    </source>
</evidence>
<feature type="DNA-binding region" description="H-T-H motif" evidence="2">
    <location>
        <begin position="33"/>
        <end position="52"/>
    </location>
</feature>
<proteinExistence type="predicted"/>
<evidence type="ECO:0000259" key="3">
    <source>
        <dbReference type="PROSITE" id="PS50977"/>
    </source>
</evidence>
<name>A0A941DQD5_9BURK</name>
<dbReference type="RefSeq" id="WP_212689045.1">
    <property type="nucleotide sequence ID" value="NZ_CAXBSD010000284.1"/>
</dbReference>
<dbReference type="Proteomes" id="UP000680067">
    <property type="component" value="Unassembled WGS sequence"/>
</dbReference>
<dbReference type="Pfam" id="PF00440">
    <property type="entry name" value="TetR_N"/>
    <property type="match status" value="1"/>
</dbReference>
<keyword evidence="5" id="KW-1185">Reference proteome</keyword>
<dbReference type="SUPFAM" id="SSF46689">
    <property type="entry name" value="Homeodomain-like"/>
    <property type="match status" value="1"/>
</dbReference>
<dbReference type="InterPro" id="IPR036271">
    <property type="entry name" value="Tet_transcr_reg_TetR-rel_C_sf"/>
</dbReference>
<evidence type="ECO:0000256" key="2">
    <source>
        <dbReference type="PROSITE-ProRule" id="PRU00335"/>
    </source>
</evidence>
<reference evidence="4" key="1">
    <citation type="submission" date="2021-04" db="EMBL/GenBank/DDBJ databases">
        <title>novel species isolated from subtropical streams in China.</title>
        <authorList>
            <person name="Lu H."/>
        </authorList>
    </citation>
    <scope>NUCLEOTIDE SEQUENCE</scope>
    <source>
        <strain evidence="4">LFS511W</strain>
    </source>
</reference>
<dbReference type="Gene3D" id="1.10.10.60">
    <property type="entry name" value="Homeodomain-like"/>
    <property type="match status" value="1"/>
</dbReference>
<dbReference type="PANTHER" id="PTHR43479">
    <property type="entry name" value="ACREF/ENVCD OPERON REPRESSOR-RELATED"/>
    <property type="match status" value="1"/>
</dbReference>
<dbReference type="PROSITE" id="PS50977">
    <property type="entry name" value="HTH_TETR_2"/>
    <property type="match status" value="1"/>
</dbReference>
<feature type="domain" description="HTH tetR-type" evidence="3">
    <location>
        <begin position="10"/>
        <end position="70"/>
    </location>
</feature>
<dbReference type="AlphaFoldDB" id="A0A941DQD5"/>
<dbReference type="InterPro" id="IPR001647">
    <property type="entry name" value="HTH_TetR"/>
</dbReference>
<protein>
    <submittedName>
        <fullName evidence="4">TetR/AcrR family transcriptional regulator</fullName>
    </submittedName>
</protein>
<evidence type="ECO:0000256" key="1">
    <source>
        <dbReference type="ARBA" id="ARBA00023125"/>
    </source>
</evidence>